<comment type="caution">
    <text evidence="6">The sequence shown here is derived from an EMBL/GenBank/DDBJ whole genome shotgun (WGS) entry which is preliminary data.</text>
</comment>
<evidence type="ECO:0000256" key="3">
    <source>
        <dbReference type="ARBA" id="ARBA00022576"/>
    </source>
</evidence>
<keyword evidence="4 5" id="KW-0663">Pyridoxal phosphate</keyword>
<reference evidence="6" key="2">
    <citation type="submission" date="2021-04" db="EMBL/GenBank/DDBJ databases">
        <authorList>
            <person name="Gilroy R."/>
        </authorList>
    </citation>
    <scope>NUCLEOTIDE SEQUENCE</scope>
    <source>
        <strain evidence="6">687</strain>
    </source>
</reference>
<comment type="cofactor">
    <cofactor evidence="1">
        <name>pyridoxal 5'-phosphate</name>
        <dbReference type="ChEBI" id="CHEBI:597326"/>
    </cofactor>
</comment>
<dbReference type="InterPro" id="IPR050103">
    <property type="entry name" value="Class-III_PLP-dep_AT"/>
</dbReference>
<dbReference type="InterPro" id="IPR015422">
    <property type="entry name" value="PyrdxlP-dep_Trfase_small"/>
</dbReference>
<evidence type="ECO:0000313" key="7">
    <source>
        <dbReference type="Proteomes" id="UP000824150"/>
    </source>
</evidence>
<reference evidence="6" key="1">
    <citation type="journal article" date="2021" name="PeerJ">
        <title>Extensive microbial diversity within the chicken gut microbiome revealed by metagenomics and culture.</title>
        <authorList>
            <person name="Gilroy R."/>
            <person name="Ravi A."/>
            <person name="Getino M."/>
            <person name="Pursley I."/>
            <person name="Horton D.L."/>
            <person name="Alikhan N.F."/>
            <person name="Baker D."/>
            <person name="Gharbi K."/>
            <person name="Hall N."/>
            <person name="Watson M."/>
            <person name="Adriaenssens E.M."/>
            <person name="Foster-Nyarko E."/>
            <person name="Jarju S."/>
            <person name="Secka A."/>
            <person name="Antonio M."/>
            <person name="Oren A."/>
            <person name="Chaudhuri R.R."/>
            <person name="La Ragione R."/>
            <person name="Hildebrand F."/>
            <person name="Pallen M.J."/>
        </authorList>
    </citation>
    <scope>NUCLEOTIDE SEQUENCE</scope>
    <source>
        <strain evidence="6">687</strain>
    </source>
</reference>
<dbReference type="InterPro" id="IPR049704">
    <property type="entry name" value="Aminotrans_3_PPA_site"/>
</dbReference>
<protein>
    <submittedName>
        <fullName evidence="6">Aspartate aminotransferase family protein</fullName>
    </submittedName>
</protein>
<accession>A0A9E2NRK9</accession>
<dbReference type="InterPro" id="IPR005814">
    <property type="entry name" value="Aminotrans_3"/>
</dbReference>
<evidence type="ECO:0000313" key="6">
    <source>
        <dbReference type="EMBL" id="MBU3826217.1"/>
    </source>
</evidence>
<dbReference type="GO" id="GO:0008483">
    <property type="term" value="F:transaminase activity"/>
    <property type="evidence" value="ECO:0007669"/>
    <property type="project" value="UniProtKB-KW"/>
</dbReference>
<dbReference type="Gene3D" id="3.90.1150.10">
    <property type="entry name" value="Aspartate Aminotransferase, domain 1"/>
    <property type="match status" value="2"/>
</dbReference>
<dbReference type="PANTHER" id="PTHR11986">
    <property type="entry name" value="AMINOTRANSFERASE CLASS III"/>
    <property type="match status" value="1"/>
</dbReference>
<dbReference type="Gene3D" id="3.40.640.10">
    <property type="entry name" value="Type I PLP-dependent aspartate aminotransferase-like (Major domain)"/>
    <property type="match status" value="1"/>
</dbReference>
<evidence type="ECO:0000256" key="1">
    <source>
        <dbReference type="ARBA" id="ARBA00001933"/>
    </source>
</evidence>
<proteinExistence type="inferred from homology"/>
<dbReference type="Proteomes" id="UP000824150">
    <property type="component" value="Unassembled WGS sequence"/>
</dbReference>
<name>A0A9E2NRK9_9GAMM</name>
<organism evidence="6 7">
    <name type="scientific">Candidatus Anaerobiospirillum merdipullorum</name>
    <dbReference type="NCBI Taxonomy" id="2838450"/>
    <lineage>
        <taxon>Bacteria</taxon>
        <taxon>Pseudomonadati</taxon>
        <taxon>Pseudomonadota</taxon>
        <taxon>Gammaproteobacteria</taxon>
        <taxon>Aeromonadales</taxon>
        <taxon>Succinivibrionaceae</taxon>
        <taxon>Anaerobiospirillum</taxon>
    </lineage>
</organism>
<dbReference type="PROSITE" id="PS00600">
    <property type="entry name" value="AA_TRANSFER_CLASS_3"/>
    <property type="match status" value="1"/>
</dbReference>
<keyword evidence="3 6" id="KW-0032">Aminotransferase</keyword>
<dbReference type="EMBL" id="JAHLFG010000021">
    <property type="protein sequence ID" value="MBU3826217.1"/>
    <property type="molecule type" value="Genomic_DNA"/>
</dbReference>
<evidence type="ECO:0000256" key="2">
    <source>
        <dbReference type="ARBA" id="ARBA00008954"/>
    </source>
</evidence>
<dbReference type="InterPro" id="IPR015421">
    <property type="entry name" value="PyrdxlP-dep_Trfase_major"/>
</dbReference>
<dbReference type="Pfam" id="PF00202">
    <property type="entry name" value="Aminotran_3"/>
    <property type="match status" value="1"/>
</dbReference>
<dbReference type="GO" id="GO:0042802">
    <property type="term" value="F:identical protein binding"/>
    <property type="evidence" value="ECO:0007669"/>
    <property type="project" value="TreeGrafter"/>
</dbReference>
<evidence type="ECO:0000256" key="5">
    <source>
        <dbReference type="RuleBase" id="RU003560"/>
    </source>
</evidence>
<dbReference type="GO" id="GO:0030170">
    <property type="term" value="F:pyridoxal phosphate binding"/>
    <property type="evidence" value="ECO:0007669"/>
    <property type="project" value="InterPro"/>
</dbReference>
<dbReference type="PANTHER" id="PTHR11986:SF58">
    <property type="entry name" value="LEUCINE_METHIONINE RACEMASE"/>
    <property type="match status" value="1"/>
</dbReference>
<dbReference type="PIRSF" id="PIRSF000521">
    <property type="entry name" value="Transaminase_4ab_Lys_Orn"/>
    <property type="match status" value="1"/>
</dbReference>
<keyword evidence="3 6" id="KW-0808">Transferase</keyword>
<dbReference type="CDD" id="cd00610">
    <property type="entry name" value="OAT_like"/>
    <property type="match status" value="1"/>
</dbReference>
<evidence type="ECO:0000256" key="4">
    <source>
        <dbReference type="ARBA" id="ARBA00022898"/>
    </source>
</evidence>
<gene>
    <name evidence="6" type="ORF">IAA31_01810</name>
</gene>
<comment type="similarity">
    <text evidence="2 5">Belongs to the class-III pyridoxal-phosphate-dependent aminotransferase family.</text>
</comment>
<sequence>MDSPSIAQVLRDDATYIASYQHIAELPLVVKSAHGSYLVDVAGKEYLDFTSGACTMSLGYDPIPTGDFGSFPFPYATGVAQVAYAKALAQHYPAPVAVKVGFGICGSEANDGAIKLCRAYTRRKKIVSFSGDYHGTTFGAVSLTTIPGRISNKFDPLLPEVYILPFCAQTASKEEIDHCLNSIAALDYSTIAGFIVEPVQGDMGMLPIHPQLMQALYALCQQYGIALVVDEVQMALGRTGKFFSIENYPGVIPDAIVMGKTIGGGIPLSAILGKAEFMDSLGPCEHAFSMAGTSEACARGLQLLHMLEQPKFQAGLQERCTLLLQGLRTLQERHPAVVSQITGLGYAFALWLKSNQALLDDNEATRRVISRCFANGLYLMRLGANWLRIEPQFNIALSDLKRGLEIIDLALSDLESGRLN</sequence>
<dbReference type="InterPro" id="IPR015424">
    <property type="entry name" value="PyrdxlP-dep_Trfase"/>
</dbReference>
<dbReference type="SUPFAM" id="SSF53383">
    <property type="entry name" value="PLP-dependent transferases"/>
    <property type="match status" value="1"/>
</dbReference>
<dbReference type="AlphaFoldDB" id="A0A9E2NRK9"/>